<name>A0A1H2V0R3_9PSEU</name>
<dbReference type="Gene3D" id="2.60.120.10">
    <property type="entry name" value="Jelly Rolls"/>
    <property type="match status" value="1"/>
</dbReference>
<evidence type="ECO:0000313" key="6">
    <source>
        <dbReference type="EMBL" id="SDW61926.1"/>
    </source>
</evidence>
<dbReference type="PANTHER" id="PTHR24567:SF68">
    <property type="entry name" value="DNA-BINDING TRANSCRIPTIONAL DUAL REGULATOR CRP"/>
    <property type="match status" value="1"/>
</dbReference>
<dbReference type="InterPro" id="IPR012318">
    <property type="entry name" value="HTH_CRP"/>
</dbReference>
<evidence type="ECO:0000259" key="5">
    <source>
        <dbReference type="PROSITE" id="PS51063"/>
    </source>
</evidence>
<keyword evidence="2" id="KW-0238">DNA-binding</keyword>
<dbReference type="CDD" id="cd00038">
    <property type="entry name" value="CAP_ED"/>
    <property type="match status" value="1"/>
</dbReference>
<dbReference type="InterPro" id="IPR050397">
    <property type="entry name" value="Env_Response_Regulators"/>
</dbReference>
<dbReference type="InterPro" id="IPR000595">
    <property type="entry name" value="cNMP-bd_dom"/>
</dbReference>
<keyword evidence="6" id="KW-0808">Transferase</keyword>
<dbReference type="EMBL" id="FNOK01000004">
    <property type="protein sequence ID" value="SDW61926.1"/>
    <property type="molecule type" value="Genomic_DNA"/>
</dbReference>
<keyword evidence="7" id="KW-1185">Reference proteome</keyword>
<dbReference type="InterPro" id="IPR014710">
    <property type="entry name" value="RmlC-like_jellyroll"/>
</dbReference>
<dbReference type="GO" id="GO:0005829">
    <property type="term" value="C:cytosol"/>
    <property type="evidence" value="ECO:0007669"/>
    <property type="project" value="TreeGrafter"/>
</dbReference>
<sequence length="213" mass="23236">MLGERRWAALAGSGAMRSYRPREFMLQQGEKGGFLLALTSGRVKVLASERDGSEVLLSLRGPGDLVGEMAANRHSHRTATVQALDHCTACFMLRPDFDRFLLEQDAQAEFADYLVAKLSETVPYQIHQVHFSPRQRIARLLLEVVRLADPSHPNRWRVPFSQEGLASALGLARSTVAEQLGVLRSGGVLGPGPRIVVADVRALAGLAGAVTRE</sequence>
<evidence type="ECO:0000256" key="2">
    <source>
        <dbReference type="ARBA" id="ARBA00023125"/>
    </source>
</evidence>
<evidence type="ECO:0000259" key="4">
    <source>
        <dbReference type="PROSITE" id="PS50042"/>
    </source>
</evidence>
<dbReference type="Pfam" id="PF13545">
    <property type="entry name" value="HTH_Crp_2"/>
    <property type="match status" value="1"/>
</dbReference>
<dbReference type="SMART" id="SM00100">
    <property type="entry name" value="cNMP"/>
    <property type="match status" value="1"/>
</dbReference>
<accession>A0A1H2V0R3</accession>
<evidence type="ECO:0000313" key="7">
    <source>
        <dbReference type="Proteomes" id="UP000199529"/>
    </source>
</evidence>
<dbReference type="SUPFAM" id="SSF46785">
    <property type="entry name" value="Winged helix' DNA-binding domain"/>
    <property type="match status" value="1"/>
</dbReference>
<gene>
    <name evidence="6" type="ORF">SAMN05216215_1004158</name>
</gene>
<keyword evidence="6" id="KW-0418">Kinase</keyword>
<dbReference type="SMART" id="SM00419">
    <property type="entry name" value="HTH_CRP"/>
    <property type="match status" value="1"/>
</dbReference>
<dbReference type="AlphaFoldDB" id="A0A1H2V0R3"/>
<evidence type="ECO:0000256" key="3">
    <source>
        <dbReference type="ARBA" id="ARBA00023163"/>
    </source>
</evidence>
<dbReference type="GO" id="GO:0003700">
    <property type="term" value="F:DNA-binding transcription factor activity"/>
    <property type="evidence" value="ECO:0007669"/>
    <property type="project" value="TreeGrafter"/>
</dbReference>
<keyword evidence="3" id="KW-0804">Transcription</keyword>
<dbReference type="GO" id="GO:0016301">
    <property type="term" value="F:kinase activity"/>
    <property type="evidence" value="ECO:0007669"/>
    <property type="project" value="UniProtKB-KW"/>
</dbReference>
<feature type="domain" description="HTH crp-type" evidence="5">
    <location>
        <begin position="131"/>
        <end position="201"/>
    </location>
</feature>
<feature type="domain" description="Cyclic nucleotide-binding" evidence="4">
    <location>
        <begin position="1"/>
        <end position="101"/>
    </location>
</feature>
<dbReference type="PROSITE" id="PS50042">
    <property type="entry name" value="CNMP_BINDING_3"/>
    <property type="match status" value="1"/>
</dbReference>
<dbReference type="InterPro" id="IPR036388">
    <property type="entry name" value="WH-like_DNA-bd_sf"/>
</dbReference>
<proteinExistence type="predicted"/>
<evidence type="ECO:0000256" key="1">
    <source>
        <dbReference type="ARBA" id="ARBA00023015"/>
    </source>
</evidence>
<dbReference type="Gene3D" id="1.10.10.10">
    <property type="entry name" value="Winged helix-like DNA-binding domain superfamily/Winged helix DNA-binding domain"/>
    <property type="match status" value="1"/>
</dbReference>
<dbReference type="PANTHER" id="PTHR24567">
    <property type="entry name" value="CRP FAMILY TRANSCRIPTIONAL REGULATORY PROTEIN"/>
    <property type="match status" value="1"/>
</dbReference>
<dbReference type="Proteomes" id="UP000199529">
    <property type="component" value="Unassembled WGS sequence"/>
</dbReference>
<dbReference type="PROSITE" id="PS51063">
    <property type="entry name" value="HTH_CRP_2"/>
    <property type="match status" value="1"/>
</dbReference>
<dbReference type="InterPro" id="IPR018490">
    <property type="entry name" value="cNMP-bd_dom_sf"/>
</dbReference>
<organism evidence="6 7">
    <name type="scientific">Saccharopolyspora shandongensis</name>
    <dbReference type="NCBI Taxonomy" id="418495"/>
    <lineage>
        <taxon>Bacteria</taxon>
        <taxon>Bacillati</taxon>
        <taxon>Actinomycetota</taxon>
        <taxon>Actinomycetes</taxon>
        <taxon>Pseudonocardiales</taxon>
        <taxon>Pseudonocardiaceae</taxon>
        <taxon>Saccharopolyspora</taxon>
    </lineage>
</organism>
<dbReference type="InterPro" id="IPR036390">
    <property type="entry name" value="WH_DNA-bd_sf"/>
</dbReference>
<keyword evidence="1" id="KW-0805">Transcription regulation</keyword>
<reference evidence="7" key="1">
    <citation type="submission" date="2016-10" db="EMBL/GenBank/DDBJ databases">
        <authorList>
            <person name="Varghese N."/>
            <person name="Submissions S."/>
        </authorList>
    </citation>
    <scope>NUCLEOTIDE SEQUENCE [LARGE SCALE GENOMIC DNA]</scope>
    <source>
        <strain evidence="7">CGMCC 4.3530</strain>
    </source>
</reference>
<dbReference type="SUPFAM" id="SSF51206">
    <property type="entry name" value="cAMP-binding domain-like"/>
    <property type="match status" value="1"/>
</dbReference>
<dbReference type="Pfam" id="PF00027">
    <property type="entry name" value="cNMP_binding"/>
    <property type="match status" value="1"/>
</dbReference>
<dbReference type="STRING" id="418495.SAMN05216215_1004158"/>
<dbReference type="GO" id="GO:0003677">
    <property type="term" value="F:DNA binding"/>
    <property type="evidence" value="ECO:0007669"/>
    <property type="project" value="UniProtKB-KW"/>
</dbReference>
<protein>
    <submittedName>
        <fullName evidence="6">cAMP-binding domain of CRP or a regulatory subunit of cAMP-dependent protein kinases</fullName>
    </submittedName>
</protein>